<evidence type="ECO:0000313" key="1">
    <source>
        <dbReference type="EMBL" id="GIY24341.1"/>
    </source>
</evidence>
<keyword evidence="2" id="KW-1185">Reference proteome</keyword>
<evidence type="ECO:0000313" key="2">
    <source>
        <dbReference type="Proteomes" id="UP001054837"/>
    </source>
</evidence>
<proteinExistence type="predicted"/>
<organism evidence="1 2">
    <name type="scientific">Caerostris darwini</name>
    <dbReference type="NCBI Taxonomy" id="1538125"/>
    <lineage>
        <taxon>Eukaryota</taxon>
        <taxon>Metazoa</taxon>
        <taxon>Ecdysozoa</taxon>
        <taxon>Arthropoda</taxon>
        <taxon>Chelicerata</taxon>
        <taxon>Arachnida</taxon>
        <taxon>Araneae</taxon>
        <taxon>Araneomorphae</taxon>
        <taxon>Entelegynae</taxon>
        <taxon>Araneoidea</taxon>
        <taxon>Araneidae</taxon>
        <taxon>Caerostris</taxon>
    </lineage>
</organism>
<protein>
    <submittedName>
        <fullName evidence="1">Uncharacterized protein</fullName>
    </submittedName>
</protein>
<sequence>MEKRKGWVIFGTFTIWRKWDGRKEITQFFWIDSDSFLCRNSSKPAIRLPSPDTVPIDRRRAFDLFGRRQPVRVIISD</sequence>
<reference evidence="1 2" key="1">
    <citation type="submission" date="2021-06" db="EMBL/GenBank/DDBJ databases">
        <title>Caerostris darwini draft genome.</title>
        <authorList>
            <person name="Kono N."/>
            <person name="Arakawa K."/>
        </authorList>
    </citation>
    <scope>NUCLEOTIDE SEQUENCE [LARGE SCALE GENOMIC DNA]</scope>
</reference>
<comment type="caution">
    <text evidence="1">The sequence shown here is derived from an EMBL/GenBank/DDBJ whole genome shotgun (WGS) entry which is preliminary data.</text>
</comment>
<dbReference type="EMBL" id="BPLQ01006665">
    <property type="protein sequence ID" value="GIY24341.1"/>
    <property type="molecule type" value="Genomic_DNA"/>
</dbReference>
<accession>A0AAV4RVD1</accession>
<name>A0AAV4RVD1_9ARAC</name>
<gene>
    <name evidence="1" type="ORF">CDAR_242371</name>
</gene>
<dbReference type="Proteomes" id="UP001054837">
    <property type="component" value="Unassembled WGS sequence"/>
</dbReference>
<dbReference type="AlphaFoldDB" id="A0AAV4RVD1"/>